<feature type="chain" id="PRO_5025358187" description="Galactose oxidase" evidence="5">
    <location>
        <begin position="21"/>
        <end position="633"/>
    </location>
</feature>
<keyword evidence="2" id="KW-0408">Iron</keyword>
<evidence type="ECO:0008006" key="8">
    <source>
        <dbReference type="Google" id="ProtNLM"/>
    </source>
</evidence>
<protein>
    <recommendedName>
        <fullName evidence="8">Galactose oxidase</fullName>
    </recommendedName>
</protein>
<dbReference type="SUPFAM" id="SSF117281">
    <property type="entry name" value="Kelch motif"/>
    <property type="match status" value="2"/>
</dbReference>
<dbReference type="EMBL" id="ML996569">
    <property type="protein sequence ID" value="KAF2759676.1"/>
    <property type="molecule type" value="Genomic_DNA"/>
</dbReference>
<evidence type="ECO:0000256" key="2">
    <source>
        <dbReference type="ARBA" id="ARBA00023004"/>
    </source>
</evidence>
<dbReference type="OrthoDB" id="10251809at2759"/>
<dbReference type="PANTHER" id="PTHR47435">
    <property type="entry name" value="KELCH REPEAT PROTEIN (AFU_ORTHOLOGUE AFUA_5G12780)"/>
    <property type="match status" value="1"/>
</dbReference>
<gene>
    <name evidence="6" type="ORF">EJ05DRAFT_484605</name>
</gene>
<proteinExistence type="predicted"/>
<dbReference type="Gene3D" id="2.120.10.80">
    <property type="entry name" value="Kelch-type beta propeller"/>
    <property type="match status" value="1"/>
</dbReference>
<dbReference type="AlphaFoldDB" id="A0A6A6WCV3"/>
<keyword evidence="7" id="KW-1185">Reference proteome</keyword>
<evidence type="ECO:0000256" key="5">
    <source>
        <dbReference type="SAM" id="SignalP"/>
    </source>
</evidence>
<accession>A0A6A6WCV3</accession>
<dbReference type="InterPro" id="IPR015915">
    <property type="entry name" value="Kelch-typ_b-propeller"/>
</dbReference>
<keyword evidence="5" id="KW-0732">Signal</keyword>
<name>A0A6A6WCV3_9PEZI</name>
<evidence type="ECO:0000313" key="6">
    <source>
        <dbReference type="EMBL" id="KAF2759676.1"/>
    </source>
</evidence>
<organism evidence="6 7">
    <name type="scientific">Pseudovirgaria hyperparasitica</name>
    <dbReference type="NCBI Taxonomy" id="470096"/>
    <lineage>
        <taxon>Eukaryota</taxon>
        <taxon>Fungi</taxon>
        <taxon>Dikarya</taxon>
        <taxon>Ascomycota</taxon>
        <taxon>Pezizomycotina</taxon>
        <taxon>Dothideomycetes</taxon>
        <taxon>Dothideomycetes incertae sedis</taxon>
        <taxon>Acrospermales</taxon>
        <taxon>Acrospermaceae</taxon>
        <taxon>Pseudovirgaria</taxon>
    </lineage>
</organism>
<reference evidence="6" key="1">
    <citation type="journal article" date="2020" name="Stud. Mycol.">
        <title>101 Dothideomycetes genomes: a test case for predicting lifestyles and emergence of pathogens.</title>
        <authorList>
            <person name="Haridas S."/>
            <person name="Albert R."/>
            <person name="Binder M."/>
            <person name="Bloem J."/>
            <person name="Labutti K."/>
            <person name="Salamov A."/>
            <person name="Andreopoulos B."/>
            <person name="Baker S."/>
            <person name="Barry K."/>
            <person name="Bills G."/>
            <person name="Bluhm B."/>
            <person name="Cannon C."/>
            <person name="Castanera R."/>
            <person name="Culley D."/>
            <person name="Daum C."/>
            <person name="Ezra D."/>
            <person name="Gonzalez J."/>
            <person name="Henrissat B."/>
            <person name="Kuo A."/>
            <person name="Liang C."/>
            <person name="Lipzen A."/>
            <person name="Lutzoni F."/>
            <person name="Magnuson J."/>
            <person name="Mondo S."/>
            <person name="Nolan M."/>
            <person name="Ohm R."/>
            <person name="Pangilinan J."/>
            <person name="Park H.-J."/>
            <person name="Ramirez L."/>
            <person name="Alfaro M."/>
            <person name="Sun H."/>
            <person name="Tritt A."/>
            <person name="Yoshinaga Y."/>
            <person name="Zwiers L.-H."/>
            <person name="Turgeon B."/>
            <person name="Goodwin S."/>
            <person name="Spatafora J."/>
            <person name="Crous P."/>
            <person name="Grigoriev I."/>
        </authorList>
    </citation>
    <scope>NUCLEOTIDE SEQUENCE</scope>
    <source>
        <strain evidence="6">CBS 121739</strain>
    </source>
</reference>
<dbReference type="GO" id="GO:0019760">
    <property type="term" value="P:glucosinolate metabolic process"/>
    <property type="evidence" value="ECO:0007669"/>
    <property type="project" value="UniProtKB-ARBA"/>
</dbReference>
<evidence type="ECO:0000256" key="4">
    <source>
        <dbReference type="SAM" id="Phobius"/>
    </source>
</evidence>
<keyword evidence="4" id="KW-0812">Transmembrane</keyword>
<sequence length="633" mass="68978">MTRLLYHTLVALAAVQYSLQQARDPVGDFCRRFGHQTTIIGQRLYIDGGEVVWNSDSPKTNQTNKWLLYNDLADIENGMPQLKDDLSKDATVPIVSGGILWSDAGNQTFYQFGGEFADSDQVEESSVWMYNITSDRWTSPDSPLPGVPERLAWGAGTTIQDRSEGYLFGGWQNNLTTPDWGSRAPEASSRMLKYLIDENRWTNSSGPDDIGRAEGTMLYLPASDAGLLVHFGGVLDSFQNGTITGANMSDIHIFDVLSQKWYLQTATGDVPESRGRFCAGVTWASDRSSYNIYMYGGLSPTGSSFDDVHVLSLPSFRWIKWWGAEPGEGHPHHSLSCNVVNNAQMIIIGGTFPYESDYCDAPTIWGTHNLKMGGGNDWIEWAPFNESLDEYQVPSNITAVIGGGPTGGATLTAPVSWSNQDLPVYFTLKITPSANPTAIPPTTFPFPNSSSAPSTATIVGASIGSAAALFIIIALIWYFRHRAHTRTTKTSSSNTTPPELPTYPARYTPAIPVHTYPYNTNNTTTITSPAADGNMYVMPSELDSPHHTHLDRKTTPFVDPGTHPAHLMSEHHLRPVERDVDGPGGMTPYSDELGSTLGGEGTMRSGSVPDATLTQTGGHGQWVWRSPGSPGRG</sequence>
<dbReference type="Pfam" id="PF24681">
    <property type="entry name" value="Kelch_KLHDC2_KLHL20_DRC7"/>
    <property type="match status" value="1"/>
</dbReference>
<evidence type="ECO:0000256" key="3">
    <source>
        <dbReference type="SAM" id="MobiDB-lite"/>
    </source>
</evidence>
<dbReference type="PANTHER" id="PTHR47435:SF4">
    <property type="entry name" value="KELCH REPEAT PROTEIN (AFU_ORTHOLOGUE AFUA_5G12780)"/>
    <property type="match status" value="1"/>
</dbReference>
<keyword evidence="4" id="KW-1133">Transmembrane helix</keyword>
<keyword evidence="1" id="KW-0677">Repeat</keyword>
<evidence type="ECO:0000313" key="7">
    <source>
        <dbReference type="Proteomes" id="UP000799437"/>
    </source>
</evidence>
<dbReference type="RefSeq" id="XP_033602127.1">
    <property type="nucleotide sequence ID" value="XM_033745354.1"/>
</dbReference>
<feature type="transmembrane region" description="Helical" evidence="4">
    <location>
        <begin position="458"/>
        <end position="479"/>
    </location>
</feature>
<feature type="region of interest" description="Disordered" evidence="3">
    <location>
        <begin position="612"/>
        <end position="633"/>
    </location>
</feature>
<evidence type="ECO:0000256" key="1">
    <source>
        <dbReference type="ARBA" id="ARBA00022737"/>
    </source>
</evidence>
<keyword evidence="4" id="KW-0472">Membrane</keyword>
<feature type="signal peptide" evidence="5">
    <location>
        <begin position="1"/>
        <end position="20"/>
    </location>
</feature>
<dbReference type="Proteomes" id="UP000799437">
    <property type="component" value="Unassembled WGS sequence"/>
</dbReference>
<dbReference type="GeneID" id="54486408"/>